<name>A0A7X1Z9A5_9LACT</name>
<reference evidence="2 3" key="1">
    <citation type="submission" date="2019-10" db="EMBL/GenBank/DDBJ databases">
        <authorList>
            <person name="Dong K."/>
        </authorList>
    </citation>
    <scope>NUCLEOTIDE SEQUENCE [LARGE SCALE GENOMIC DNA]</scope>
    <source>
        <strain evidence="2 3">DSM 28960</strain>
    </source>
</reference>
<dbReference type="Pfam" id="PF14278">
    <property type="entry name" value="TetR_C_8"/>
    <property type="match status" value="1"/>
</dbReference>
<dbReference type="Proteomes" id="UP000439550">
    <property type="component" value="Unassembled WGS sequence"/>
</dbReference>
<dbReference type="EMBL" id="WITJ01000008">
    <property type="protein sequence ID" value="MQW39604.1"/>
    <property type="molecule type" value="Genomic_DNA"/>
</dbReference>
<evidence type="ECO:0000313" key="2">
    <source>
        <dbReference type="EMBL" id="MQW39604.1"/>
    </source>
</evidence>
<dbReference type="OrthoDB" id="2241747at2"/>
<comment type="caution">
    <text evidence="2">The sequence shown here is derived from an EMBL/GenBank/DDBJ whole genome shotgun (WGS) entry which is preliminary data.</text>
</comment>
<sequence>MVAKRAGMSRENAYRNHFRGIPEIIERIHFLIDNEIRTDFEKFISSEDPDISKFFSTILPFLYEKQEWLRVLFNSYIDPNWLMFLQQKYIPLFTDYLDKLGKVDVFSNAFLSQIVVKEFLSIISTWLSTDSPEPPALFVKKFIHLLQQSPIDMLTQKSQFSYKDSNL</sequence>
<protein>
    <submittedName>
        <fullName evidence="2">Transcriptional regulator</fullName>
    </submittedName>
</protein>
<keyword evidence="3" id="KW-1185">Reference proteome</keyword>
<accession>A0A7X1Z9A5</accession>
<proteinExistence type="predicted"/>
<gene>
    <name evidence="2" type="ORF">GHI93_06610</name>
</gene>
<evidence type="ECO:0000259" key="1">
    <source>
        <dbReference type="Pfam" id="PF14278"/>
    </source>
</evidence>
<organism evidence="2 3">
    <name type="scientific">Lactococcus hircilactis</name>
    <dbReference type="NCBI Taxonomy" id="1494462"/>
    <lineage>
        <taxon>Bacteria</taxon>
        <taxon>Bacillati</taxon>
        <taxon>Bacillota</taxon>
        <taxon>Bacilli</taxon>
        <taxon>Lactobacillales</taxon>
        <taxon>Streptococcaceae</taxon>
        <taxon>Lactococcus</taxon>
    </lineage>
</organism>
<dbReference type="InterPro" id="IPR039532">
    <property type="entry name" value="TetR_C_Firmicutes"/>
</dbReference>
<dbReference type="AlphaFoldDB" id="A0A7X1Z9A5"/>
<feature type="domain" description="Transcriptional regulator TetR C-terminal Firmicutes type" evidence="1">
    <location>
        <begin position="51"/>
        <end position="147"/>
    </location>
</feature>
<dbReference type="Gene3D" id="1.10.357.10">
    <property type="entry name" value="Tetracycline Repressor, domain 2"/>
    <property type="match status" value="1"/>
</dbReference>
<evidence type="ECO:0000313" key="3">
    <source>
        <dbReference type="Proteomes" id="UP000439550"/>
    </source>
</evidence>